<dbReference type="GO" id="GO:0000978">
    <property type="term" value="F:RNA polymerase II cis-regulatory region sequence-specific DNA binding"/>
    <property type="evidence" value="ECO:0007669"/>
    <property type="project" value="TreeGrafter"/>
</dbReference>
<dbReference type="OrthoDB" id="7852576at2759"/>
<keyword evidence="10" id="KW-0175">Coiled coil</keyword>
<dbReference type="Pfam" id="PF00096">
    <property type="entry name" value="zf-C2H2"/>
    <property type="match status" value="6"/>
</dbReference>
<feature type="domain" description="C2H2-type" evidence="11">
    <location>
        <begin position="214"/>
        <end position="241"/>
    </location>
</feature>
<keyword evidence="5" id="KW-0862">Zinc</keyword>
<organism evidence="12 13">
    <name type="scientific">Chrysodeixis includens</name>
    <name type="common">Soybean looper</name>
    <name type="synonym">Pseudoplusia includens</name>
    <dbReference type="NCBI Taxonomy" id="689277"/>
    <lineage>
        <taxon>Eukaryota</taxon>
        <taxon>Metazoa</taxon>
        <taxon>Ecdysozoa</taxon>
        <taxon>Arthropoda</taxon>
        <taxon>Hexapoda</taxon>
        <taxon>Insecta</taxon>
        <taxon>Pterygota</taxon>
        <taxon>Neoptera</taxon>
        <taxon>Endopterygota</taxon>
        <taxon>Lepidoptera</taxon>
        <taxon>Glossata</taxon>
        <taxon>Ditrysia</taxon>
        <taxon>Noctuoidea</taxon>
        <taxon>Noctuidae</taxon>
        <taxon>Plusiinae</taxon>
        <taxon>Chrysodeixis</taxon>
    </lineage>
</organism>
<name>A0A9P0C1G0_CHRIL</name>
<evidence type="ECO:0000256" key="4">
    <source>
        <dbReference type="ARBA" id="ARBA00022771"/>
    </source>
</evidence>
<feature type="domain" description="C2H2-type" evidence="11">
    <location>
        <begin position="401"/>
        <end position="431"/>
    </location>
</feature>
<dbReference type="InterPro" id="IPR050527">
    <property type="entry name" value="Snail/Krueppel_Znf"/>
</dbReference>
<protein>
    <recommendedName>
        <fullName evidence="11">C2H2-type domain-containing protein</fullName>
    </recommendedName>
</protein>
<evidence type="ECO:0000256" key="6">
    <source>
        <dbReference type="ARBA" id="ARBA00023125"/>
    </source>
</evidence>
<dbReference type="SMART" id="SM00355">
    <property type="entry name" value="ZnF_C2H2"/>
    <property type="match status" value="11"/>
</dbReference>
<keyword evidence="2" id="KW-0479">Metal-binding</keyword>
<feature type="domain" description="C2H2-type" evidence="11">
    <location>
        <begin position="434"/>
        <end position="462"/>
    </location>
</feature>
<evidence type="ECO:0000256" key="3">
    <source>
        <dbReference type="ARBA" id="ARBA00022737"/>
    </source>
</evidence>
<keyword evidence="4 9" id="KW-0863">Zinc-finger</keyword>
<keyword evidence="7" id="KW-0539">Nucleus</keyword>
<dbReference type="GO" id="GO:0008270">
    <property type="term" value="F:zinc ion binding"/>
    <property type="evidence" value="ECO:0007669"/>
    <property type="project" value="UniProtKB-KW"/>
</dbReference>
<evidence type="ECO:0000313" key="13">
    <source>
        <dbReference type="Proteomes" id="UP001154114"/>
    </source>
</evidence>
<feature type="domain" description="C2H2-type" evidence="11">
    <location>
        <begin position="345"/>
        <end position="372"/>
    </location>
</feature>
<dbReference type="AlphaFoldDB" id="A0A9P0C1G0"/>
<dbReference type="PANTHER" id="PTHR24388">
    <property type="entry name" value="ZINC FINGER PROTEIN"/>
    <property type="match status" value="1"/>
</dbReference>
<dbReference type="PROSITE" id="PS00028">
    <property type="entry name" value="ZINC_FINGER_C2H2_1"/>
    <property type="match status" value="6"/>
</dbReference>
<dbReference type="Gene3D" id="3.30.160.60">
    <property type="entry name" value="Classic Zinc Finger"/>
    <property type="match status" value="5"/>
</dbReference>
<evidence type="ECO:0000256" key="5">
    <source>
        <dbReference type="ARBA" id="ARBA00022833"/>
    </source>
</evidence>
<feature type="domain" description="C2H2-type" evidence="11">
    <location>
        <begin position="318"/>
        <end position="346"/>
    </location>
</feature>
<evidence type="ECO:0000256" key="9">
    <source>
        <dbReference type="PROSITE-ProRule" id="PRU00042"/>
    </source>
</evidence>
<accession>A0A9P0C1G0</accession>
<dbReference type="InterPro" id="IPR013087">
    <property type="entry name" value="Znf_C2H2_type"/>
</dbReference>
<dbReference type="Proteomes" id="UP001154114">
    <property type="component" value="Chromosome 31"/>
</dbReference>
<feature type="coiled-coil region" evidence="10">
    <location>
        <begin position="153"/>
        <end position="182"/>
    </location>
</feature>
<evidence type="ECO:0000256" key="7">
    <source>
        <dbReference type="ARBA" id="ARBA00023242"/>
    </source>
</evidence>
<feature type="domain" description="C2H2-type" evidence="11">
    <location>
        <begin position="463"/>
        <end position="491"/>
    </location>
</feature>
<dbReference type="SUPFAM" id="SSF57667">
    <property type="entry name" value="beta-beta-alpha zinc fingers"/>
    <property type="match status" value="4"/>
</dbReference>
<sequence length="562" mass="66159">MDDIKKLCCTCLCRDRQLFQLCRLYDGVNILYSLLSYDSVAYKEGFFKEKGSLYVCWECKAILYKIARFRQQACFTQRQLTMIADGRTDIKTRCLSNLTYYTNNQTITIDSSIDNDFIDCGKSIKSESEEDIPLSELTNIEQKSTEIERIQDLKEVKIESTREEVKKRVLKEEKRILKAEKREDCFTVVLLSEREMQDARLRRRMSMEGLGAEFKCDSCLIMFESKDELVRHNGVHEEKPNQTQCYICLSYINKSEYEEHRSSHYKKYICKYSNYETYNVLDMITHLKNGHDGVRKKSRRIETKSEAALAKKRTPFGYLCIECNKYFEDKNHRWKHIQREHREGHKCSTCGKRFNFRNGLKKHELIHTGGGPRIACPICQKMVREDLMKTHNKIHSERETFTCVECNKVFASRASYEYHIKYTQTHAQNDILKYKCTYCEKGYRSQSELKDHTNYTHLGKTRHKCPICGKALATQRCITRHVRRAHDGVKERVRDQICQQCGRAFGDKKTLREHELIHTGERPLSCEICGCTFRQSASLYTHRRRVHKVYPSVKTVTWLEGG</sequence>
<dbReference type="PANTHER" id="PTHR24388:SF54">
    <property type="entry name" value="PROTEIN ESCARGOT"/>
    <property type="match status" value="1"/>
</dbReference>
<dbReference type="GO" id="GO:0005634">
    <property type="term" value="C:nucleus"/>
    <property type="evidence" value="ECO:0007669"/>
    <property type="project" value="UniProtKB-SubCell"/>
</dbReference>
<keyword evidence="6" id="KW-0238">DNA-binding</keyword>
<comment type="subcellular location">
    <subcellularLocation>
        <location evidence="1">Nucleus</location>
    </subcellularLocation>
</comment>
<evidence type="ECO:0000256" key="2">
    <source>
        <dbReference type="ARBA" id="ARBA00022723"/>
    </source>
</evidence>
<dbReference type="PROSITE" id="PS50157">
    <property type="entry name" value="ZINC_FINGER_C2H2_2"/>
    <property type="match status" value="8"/>
</dbReference>
<dbReference type="GO" id="GO:0000981">
    <property type="term" value="F:DNA-binding transcription factor activity, RNA polymerase II-specific"/>
    <property type="evidence" value="ECO:0007669"/>
    <property type="project" value="TreeGrafter"/>
</dbReference>
<evidence type="ECO:0000256" key="8">
    <source>
        <dbReference type="ARBA" id="ARBA00037948"/>
    </source>
</evidence>
<feature type="domain" description="C2H2-type" evidence="11">
    <location>
        <begin position="496"/>
        <end position="523"/>
    </location>
</feature>
<keyword evidence="3" id="KW-0677">Repeat</keyword>
<gene>
    <name evidence="12" type="ORF">CINC_LOCUS10125</name>
</gene>
<dbReference type="InterPro" id="IPR036236">
    <property type="entry name" value="Znf_C2H2_sf"/>
</dbReference>
<feature type="domain" description="C2H2-type" evidence="11">
    <location>
        <begin position="524"/>
        <end position="547"/>
    </location>
</feature>
<dbReference type="EMBL" id="LR824034">
    <property type="protein sequence ID" value="CAH0602499.1"/>
    <property type="molecule type" value="Genomic_DNA"/>
</dbReference>
<evidence type="ECO:0000313" key="12">
    <source>
        <dbReference type="EMBL" id="CAH0602499.1"/>
    </source>
</evidence>
<reference evidence="12" key="1">
    <citation type="submission" date="2021-12" db="EMBL/GenBank/DDBJ databases">
        <authorList>
            <person name="King R."/>
        </authorList>
    </citation>
    <scope>NUCLEOTIDE SEQUENCE</scope>
</reference>
<evidence type="ECO:0000256" key="1">
    <source>
        <dbReference type="ARBA" id="ARBA00004123"/>
    </source>
</evidence>
<evidence type="ECO:0000259" key="11">
    <source>
        <dbReference type="PROSITE" id="PS50157"/>
    </source>
</evidence>
<comment type="similarity">
    <text evidence="8">Belongs to the snail C2H2-type zinc-finger protein family.</text>
</comment>
<proteinExistence type="inferred from homology"/>
<evidence type="ECO:0000256" key="10">
    <source>
        <dbReference type="SAM" id="Coils"/>
    </source>
</evidence>
<keyword evidence="13" id="KW-1185">Reference proteome</keyword>